<comment type="caution">
    <text evidence="1">The sequence shown here is derived from an EMBL/GenBank/DDBJ whole genome shotgun (WGS) entry which is preliminary data.</text>
</comment>
<protein>
    <submittedName>
        <fullName evidence="1">Uncharacterized protein</fullName>
    </submittedName>
</protein>
<dbReference type="Proteomes" id="UP000630097">
    <property type="component" value="Unassembled WGS sequence"/>
</dbReference>
<proteinExistence type="predicted"/>
<name>A0A8J3PTK2_9ACTN</name>
<keyword evidence="2" id="KW-1185">Reference proteome</keyword>
<dbReference type="EMBL" id="BONV01000015">
    <property type="protein sequence ID" value="GIG80763.1"/>
    <property type="molecule type" value="Genomic_DNA"/>
</dbReference>
<organism evidence="1 2">
    <name type="scientific">Planotetraspora kaengkrachanensis</name>
    <dbReference type="NCBI Taxonomy" id="575193"/>
    <lineage>
        <taxon>Bacteria</taxon>
        <taxon>Bacillati</taxon>
        <taxon>Actinomycetota</taxon>
        <taxon>Actinomycetes</taxon>
        <taxon>Streptosporangiales</taxon>
        <taxon>Streptosporangiaceae</taxon>
        <taxon>Planotetraspora</taxon>
    </lineage>
</organism>
<gene>
    <name evidence="1" type="ORF">Pka01_38900</name>
</gene>
<evidence type="ECO:0000313" key="2">
    <source>
        <dbReference type="Proteomes" id="UP000630097"/>
    </source>
</evidence>
<reference evidence="1 2" key="1">
    <citation type="submission" date="2021-01" db="EMBL/GenBank/DDBJ databases">
        <title>Whole genome shotgun sequence of Planotetraspora kaengkrachanensis NBRC 104272.</title>
        <authorList>
            <person name="Komaki H."/>
            <person name="Tamura T."/>
        </authorList>
    </citation>
    <scope>NUCLEOTIDE SEQUENCE [LARGE SCALE GENOMIC DNA]</scope>
    <source>
        <strain evidence="1 2">NBRC 104272</strain>
    </source>
</reference>
<evidence type="ECO:0000313" key="1">
    <source>
        <dbReference type="EMBL" id="GIG80763.1"/>
    </source>
</evidence>
<accession>A0A8J3PTK2</accession>
<dbReference type="AlphaFoldDB" id="A0A8J3PTK2"/>
<sequence>MEICNRGPSWLIGPADRWKMRGVPDDHSPTLGSRLREADMGLVLFPGNGDVTSPDAQWSYTTFHAFRTSLAGAEGFDLDAMIGFGGDRSWDDVETSLRPLLNRPDDGGGTLTVAECTQMLPRLVEIVSYWRAAPAGLHLAPVEEAQALIEVLRICISQDVPVMFL</sequence>